<dbReference type="InParanoid" id="A0A672HQ32"/>
<dbReference type="Ensembl" id="ENSSFAT00005032168.1">
    <property type="protein sequence ID" value="ENSSFAP00005031045.1"/>
    <property type="gene ID" value="ENSSFAG00005015752.1"/>
</dbReference>
<keyword evidence="5" id="KW-0539">Nucleus</keyword>
<dbReference type="SMART" id="SM01372">
    <property type="entry name" value="E2F_TDP"/>
    <property type="match status" value="1"/>
</dbReference>
<keyword evidence="2 5" id="KW-0805">Transcription regulation</keyword>
<evidence type="ECO:0000256" key="6">
    <source>
        <dbReference type="SAM" id="Coils"/>
    </source>
</evidence>
<gene>
    <name evidence="8" type="primary">LOC115387210</name>
</gene>
<dbReference type="InterPro" id="IPR036388">
    <property type="entry name" value="WH-like_DNA-bd_sf"/>
</dbReference>
<dbReference type="SUPFAM" id="SSF144074">
    <property type="entry name" value="E2F-DP heterodimerization region"/>
    <property type="match status" value="1"/>
</dbReference>
<accession>A0A672HQ32</accession>
<comment type="similarity">
    <text evidence="1 5">Belongs to the E2F/DP family.</text>
</comment>
<evidence type="ECO:0000313" key="8">
    <source>
        <dbReference type="Ensembl" id="ENSSFAP00005031045.1"/>
    </source>
</evidence>
<dbReference type="CDD" id="cd14660">
    <property type="entry name" value="E2F_DD"/>
    <property type="match status" value="1"/>
</dbReference>
<evidence type="ECO:0000256" key="4">
    <source>
        <dbReference type="ARBA" id="ARBA00023163"/>
    </source>
</evidence>
<dbReference type="InterPro" id="IPR037241">
    <property type="entry name" value="E2F-DP_heterodim"/>
</dbReference>
<keyword evidence="4 5" id="KW-0804">Transcription</keyword>
<dbReference type="GO" id="GO:0046983">
    <property type="term" value="F:protein dimerization activity"/>
    <property type="evidence" value="ECO:0007669"/>
    <property type="project" value="InterPro"/>
</dbReference>
<dbReference type="Gene3D" id="1.10.10.10">
    <property type="entry name" value="Winged helix-like DNA-binding domain superfamily/Winged helix DNA-binding domain"/>
    <property type="match status" value="1"/>
</dbReference>
<dbReference type="Pfam" id="PF02319">
    <property type="entry name" value="WHD_E2F_TDP"/>
    <property type="match status" value="1"/>
</dbReference>
<proteinExistence type="inferred from homology"/>
<evidence type="ECO:0000256" key="1">
    <source>
        <dbReference type="ARBA" id="ARBA00010940"/>
    </source>
</evidence>
<evidence type="ECO:0000259" key="7">
    <source>
        <dbReference type="SMART" id="SM01372"/>
    </source>
</evidence>
<dbReference type="Pfam" id="PF16421">
    <property type="entry name" value="E2F_CC-MB"/>
    <property type="match status" value="1"/>
</dbReference>
<dbReference type="AlphaFoldDB" id="A0A672HQ32"/>
<evidence type="ECO:0000313" key="9">
    <source>
        <dbReference type="Proteomes" id="UP000472267"/>
    </source>
</evidence>
<keyword evidence="6" id="KW-0175">Coiled coil</keyword>
<reference evidence="8" key="3">
    <citation type="submission" date="2025-09" db="UniProtKB">
        <authorList>
            <consortium name="Ensembl"/>
        </authorList>
    </citation>
    <scope>IDENTIFICATION</scope>
</reference>
<evidence type="ECO:0000256" key="3">
    <source>
        <dbReference type="ARBA" id="ARBA00023125"/>
    </source>
</evidence>
<dbReference type="InterPro" id="IPR036390">
    <property type="entry name" value="WH_DNA-bd_sf"/>
</dbReference>
<protein>
    <recommendedName>
        <fullName evidence="7">E2F/DP family winged-helix DNA-binding domain-containing protein</fullName>
    </recommendedName>
</protein>
<dbReference type="Proteomes" id="UP000472267">
    <property type="component" value="Chromosome 1"/>
</dbReference>
<reference evidence="8" key="1">
    <citation type="submission" date="2019-06" db="EMBL/GenBank/DDBJ databases">
        <authorList>
            <consortium name="Wellcome Sanger Institute Data Sharing"/>
        </authorList>
    </citation>
    <scope>NUCLEOTIDE SEQUENCE [LARGE SCALE GENOMIC DNA]</scope>
</reference>
<dbReference type="SUPFAM" id="SSF46785">
    <property type="entry name" value="Winged helix' DNA-binding domain"/>
    <property type="match status" value="1"/>
</dbReference>
<dbReference type="GO" id="GO:0000981">
    <property type="term" value="F:DNA-binding transcription factor activity, RNA polymerase II-specific"/>
    <property type="evidence" value="ECO:0007669"/>
    <property type="project" value="TreeGrafter"/>
</dbReference>
<dbReference type="GO" id="GO:0090575">
    <property type="term" value="C:RNA polymerase II transcription regulator complex"/>
    <property type="evidence" value="ECO:0007669"/>
    <property type="project" value="TreeGrafter"/>
</dbReference>
<feature type="domain" description="E2F/DP family winged-helix DNA-binding" evidence="7">
    <location>
        <begin position="25"/>
        <end position="89"/>
    </location>
</feature>
<dbReference type="InterPro" id="IPR015633">
    <property type="entry name" value="E2F"/>
</dbReference>
<evidence type="ECO:0000256" key="5">
    <source>
        <dbReference type="RuleBase" id="RU003796"/>
    </source>
</evidence>
<name>A0A672HQ32_SALFA</name>
<sequence>MQWGKESSISRNMPNTFAVRKYIPRRMKSLNLLTTKFVHLLQNADNGELDLRDAVRILNVAQKRRLYDITNVLQGIGLIVKKSKRIVKGSLPIQNAQQSDKLVKLKSEVQELKLMEQVLDQQRVWVEQSIANTREYCSGYPFSFQLTLEHTLQHDICNSFSGHTVLAVHAPGGTQLDVPIPKAVQNSSPVYQVHLKSVRGPIDVVFMNKACSGSVPVILPVPPPEEILQRAKLALLALEEKDSSSGPCHTSADATQSCKSEWTATKDRQLQHQSPLRSAEPNRTAQSALVTCSCFLLNADLLTRFFASDGKHFVFLTWLSFNSVVGVFNAPVFTLFLVLSPLLRLSSSPSEQYTRNLDESEAVSDLFDVPALSV</sequence>
<organism evidence="8 9">
    <name type="scientific">Salarias fasciatus</name>
    <name type="common">Jewelled blenny</name>
    <name type="synonym">Blennius fasciatus</name>
    <dbReference type="NCBI Taxonomy" id="181472"/>
    <lineage>
        <taxon>Eukaryota</taxon>
        <taxon>Metazoa</taxon>
        <taxon>Chordata</taxon>
        <taxon>Craniata</taxon>
        <taxon>Vertebrata</taxon>
        <taxon>Euteleostomi</taxon>
        <taxon>Actinopterygii</taxon>
        <taxon>Neopterygii</taxon>
        <taxon>Teleostei</taxon>
        <taxon>Neoteleostei</taxon>
        <taxon>Acanthomorphata</taxon>
        <taxon>Ovalentaria</taxon>
        <taxon>Blenniimorphae</taxon>
        <taxon>Blenniiformes</taxon>
        <taxon>Blennioidei</taxon>
        <taxon>Blenniidae</taxon>
        <taxon>Salariinae</taxon>
        <taxon>Salarias</taxon>
    </lineage>
</organism>
<keyword evidence="9" id="KW-1185">Reference proteome</keyword>
<reference evidence="8" key="2">
    <citation type="submission" date="2025-08" db="UniProtKB">
        <authorList>
            <consortium name="Ensembl"/>
        </authorList>
    </citation>
    <scope>IDENTIFICATION</scope>
</reference>
<dbReference type="InterPro" id="IPR032198">
    <property type="entry name" value="E2F_CC-MB"/>
</dbReference>
<evidence type="ECO:0000256" key="2">
    <source>
        <dbReference type="ARBA" id="ARBA00023015"/>
    </source>
</evidence>
<dbReference type="PANTHER" id="PTHR12081:SF18">
    <property type="entry name" value="TRANSCRIPTION FACTOR E2F2-RELATED"/>
    <property type="match status" value="1"/>
</dbReference>
<dbReference type="GO" id="GO:0000978">
    <property type="term" value="F:RNA polymerase II cis-regulatory region sequence-specific DNA binding"/>
    <property type="evidence" value="ECO:0007669"/>
    <property type="project" value="InterPro"/>
</dbReference>
<keyword evidence="3 5" id="KW-0238">DNA-binding</keyword>
<feature type="coiled-coil region" evidence="6">
    <location>
        <begin position="95"/>
        <end position="122"/>
    </location>
</feature>
<dbReference type="Gene3D" id="6.10.250.540">
    <property type="match status" value="1"/>
</dbReference>
<comment type="subcellular location">
    <subcellularLocation>
        <location evidence="5">Nucleus</location>
    </subcellularLocation>
</comment>
<dbReference type="PANTHER" id="PTHR12081">
    <property type="entry name" value="TRANSCRIPTION FACTOR E2F"/>
    <property type="match status" value="1"/>
</dbReference>
<dbReference type="InterPro" id="IPR003316">
    <property type="entry name" value="E2F_WHTH_DNA-bd_dom"/>
</dbReference>